<comment type="caution">
    <text evidence="1">The sequence shown here is derived from an EMBL/GenBank/DDBJ whole genome shotgun (WGS) entry which is preliminary data.</text>
</comment>
<evidence type="ECO:0000313" key="2">
    <source>
        <dbReference type="Proteomes" id="UP000027238"/>
    </source>
</evidence>
<sequence>MKQEDDPDAPSDSSEGL</sequence>
<dbReference type="HOGENOM" id="CLU_3432003_0_0_1"/>
<evidence type="ECO:0000313" key="1">
    <source>
        <dbReference type="EMBL" id="KDN70661.1"/>
    </source>
</evidence>
<dbReference type="AlphaFoldDB" id="A0A066XY21"/>
<name>A0A066XY21_COLSU</name>
<proteinExistence type="predicted"/>
<accession>A0A066XY21</accession>
<gene>
    <name evidence="1" type="ORF">CSUB01_12615</name>
</gene>
<dbReference type="EMBL" id="JMSE01000319">
    <property type="protein sequence ID" value="KDN70661.1"/>
    <property type="molecule type" value="Genomic_DNA"/>
</dbReference>
<keyword evidence="2" id="KW-1185">Reference proteome</keyword>
<reference evidence="2" key="1">
    <citation type="journal article" date="2014" name="Genome Announc.">
        <title>Draft genome sequence of Colletotrichum sublineola, a destructive pathogen of cultivated sorghum.</title>
        <authorList>
            <person name="Baroncelli R."/>
            <person name="Sanz-Martin J.M."/>
            <person name="Rech G.E."/>
            <person name="Sukno S.A."/>
            <person name="Thon M.R."/>
        </authorList>
    </citation>
    <scope>NUCLEOTIDE SEQUENCE [LARGE SCALE GENOMIC DNA]</scope>
    <source>
        <strain evidence="2">TX430BB</strain>
    </source>
</reference>
<dbReference type="Proteomes" id="UP000027238">
    <property type="component" value="Unassembled WGS sequence"/>
</dbReference>
<organism evidence="1 2">
    <name type="scientific">Colletotrichum sublineola</name>
    <name type="common">Sorghum anthracnose fungus</name>
    <dbReference type="NCBI Taxonomy" id="1173701"/>
    <lineage>
        <taxon>Eukaryota</taxon>
        <taxon>Fungi</taxon>
        <taxon>Dikarya</taxon>
        <taxon>Ascomycota</taxon>
        <taxon>Pezizomycotina</taxon>
        <taxon>Sordariomycetes</taxon>
        <taxon>Hypocreomycetidae</taxon>
        <taxon>Glomerellales</taxon>
        <taxon>Glomerellaceae</taxon>
        <taxon>Colletotrichum</taxon>
        <taxon>Colletotrichum graminicola species complex</taxon>
    </lineage>
</organism>
<protein>
    <submittedName>
        <fullName evidence="1">Uncharacterized protein</fullName>
    </submittedName>
</protein>